<dbReference type="GO" id="GO:0003866">
    <property type="term" value="F:3-phosphoshikimate 1-carboxyvinyltransferase activity"/>
    <property type="evidence" value="ECO:0007669"/>
    <property type="project" value="TreeGrafter"/>
</dbReference>
<dbReference type="SUPFAM" id="SSF55205">
    <property type="entry name" value="EPT/RTPC-like"/>
    <property type="match status" value="1"/>
</dbReference>
<evidence type="ECO:0000256" key="1">
    <source>
        <dbReference type="SAM" id="MobiDB-lite"/>
    </source>
</evidence>
<dbReference type="PANTHER" id="PTHR21090:SF5">
    <property type="entry name" value="PENTAFUNCTIONAL AROM POLYPEPTIDE"/>
    <property type="match status" value="1"/>
</dbReference>
<evidence type="ECO:0000313" key="3">
    <source>
        <dbReference type="Proteomes" id="UP000078560"/>
    </source>
</evidence>
<dbReference type="InterPro" id="IPR027417">
    <property type="entry name" value="P-loop_NTPase"/>
</dbReference>
<sequence>MLGEEKEYTPCSQAMCEDPGLFGAYLEEDFGFLFEKLRKVREERTKGESRGREQKERTAQMCAPKNDTFHKNVVITDYTLLSKESLLFSTILSFLFGKKENDIEDHSQSICTHTPRKETHANGCVNVNEFSNGRITYTRVEERKEEYDSEYEEDKNVVLVEPCDGETYNQGGHKMKTSIKRDDKTGNKNITRKGQGGDYPNVKKKESLFFEQISFEKYKRVIEDTIRRDKITTYETSNVVIIIMNVEKYQNKLEQCQDILQLYYKFSISDDSEFLCFVTLHMMDTLQMLFQTYLKEANPCVETPLRDGTSLPLAVHVFPLHVNDIDKMSRERNTITHSSVRAYLSDDSCSMPIESFILTSLFSTLNEGEYKGAISEALKLAVLNDKKLFIKMKEKSGNYFRKRPQCLLRRCALIRRNLFQQGTSNGGLLKERNAKENHAYILQFGNTIGEAIKNVTEKLTSYYNHRSKRDYTNYGIYYELKILYVLQKVDMLLLIDIEQLMIKYKLKYKLEKIHCNYYARDIIYWLHRKYDHLWDNKIPLVYLQNVGEIHPDILIDVPINTVAQVLCPLICLSPYGITALQTTERKKRSIRCIKNRKEINNLDGITHFVIEKRKNIIKKHYVSLRSVGSKSEAIRVIYASCMSAENVWIENINLCFDVVLFINVMKFLKFPIELKRENDHIYEHTKGMKRNCLLIKGNIENSSFLFKNFLFQDSIKINIYNCGTVCRFLLPLLCLYICKQNLKAREKKKKPIKSIIVRGNIQMESNRIIKPLVKVLLKCFTYINVKYLKKKNFLPLKINIKKEIPKNAEIFYSCKLHISNYFSSQFVSAMLLISPFSDTNTCINLAFKKLRSNIRRISKIRVKLNKEEQYLVLRRRKNLYFSIEKGNNVVTLIRKRKEYLPFSCNSSGGIGETLFSTTSKAFIDLTIHVMKLWGVKIYVKNCSYFVIRERKNSLAYSRKRGNNNTCRDMIKMYQGQVTRNIFCKLVHSKVSKEKDMKYFFTFRKKRRIFICKEIVHGNNYSSQGDAKRKIEHEEKGELHKRSKRVIRKITSIGKYNISFREMYQINNDLGLYFYFIVGSIIMRKNCTILLALDFKNVDKVNVGNGYYKIKAIQWQKHVPNYFLLNVLLLLGVDMYVREDDEQGEGLEDAQYKENYRAKLKTRDETKCGAKKQIIYMLTSRKMDIMQSGMIKPILEYPCGKNRWRSLYKKYSIKYNPFDKIYVKFRSTEKKKKESSIKVVIDAENFSDDFFSLCVLFSYHLINSEQDILFKVKNIHNQNIKESVRVYNVVFILKLCFQNVLFISCDYNSIHISRMYHNVQNCLFHKYERKRKFKKLWNFNYETEIKLCNNSQYVINNKKIIYLYVDTKNDHRIVFMVTILSLILGNIVIDNTCQIEKSYPDFYYHAKKFLNLKVNYVTSSDITFHEFAAEAKTEADADVEKTTRVEGSSSQNSNSTRTSGSTSLRSAISARGQRDHEESYDFVNINRKREGDKNANVNVRGGSRNITPCLGKTIKHVHQVDPLWLMYSSRSTSPKRGIKIGEYGKTKKALSNEKDMNPVSNRYCNTYNERKFLSLDRKTNSIAIRKGSLKGSHKVWRNRKSGRLFLENVGKQGDGNKRDLYLPFDENYERKYKYEEILRDDVNIHYLARKVNHLNIHIICGMRNVGKSYLGKEIKNSFVIDIDEFILNGAINFDHISIDDFRYYEYVTFVSALYLSYCILTFRGGLHDTESGNKPAGNKPSEEGEKNIRRGKMTNKIKLVKNPYKGITNCGSFQYCKLENIFFCMREDVVFHNKKINRLYYWMKKNMMMESEFNVRSITIVLGGGIIEFCKSRHVLKKLKNVILIRRSKEEVYDICMNDKMKPHLSGNLREIINRRYFLFDSLNCFHFSIPEETTLKKHIHNLSESRNDLIVRSFIHFFNYMFFLKPSITMFHSNRILSFRLKDFVCFDCKAMLSSYDMVEIIVGMREEWLFTAENAEKERKEEKLLELAIFLIRSFTSKPIIIKFDKLVIPKLCRTQNGRREPNGKLRKDEVCFPYNYSIRDYYKYKINMFDIDVKFLKRINNFLLCKEENIFLIISKDRNEMEKAKIEKDLSKMDTFHADLIKLTYSFASKSDRQFLHLIIMDYYKDILKDRNVHYSTYINNDKGEEITLYTSYRRSPFVFLHNNVTSLKHYNTFLSNIKKQNIKREDQIGEGKNGEDHQPPRKRKKRWKQLMFTNLVMISYSVLLLLPHRCFTSSSLTGAKIERKWKMDINNKSSENRARAQHKWKTEQCKYMTPNLGKVPRGTKLTCNFNQPRKNLHRRII</sequence>
<feature type="compositionally biased region" description="Low complexity" evidence="1">
    <location>
        <begin position="1446"/>
        <end position="1465"/>
    </location>
</feature>
<dbReference type="InterPro" id="IPR013792">
    <property type="entry name" value="RNA3'P_cycl/enolpyr_Trfase_a/b"/>
</dbReference>
<dbReference type="Gene3D" id="3.40.50.300">
    <property type="entry name" value="P-loop containing nucleotide triphosphate hydrolases"/>
    <property type="match status" value="1"/>
</dbReference>
<protein>
    <submittedName>
        <fullName evidence="2">Pentafunctional AROM polypeptide, putative (AROM)</fullName>
    </submittedName>
</protein>
<reference evidence="3" key="1">
    <citation type="submission" date="2016-05" db="EMBL/GenBank/DDBJ databases">
        <authorList>
            <person name="Naeem Raeece"/>
        </authorList>
    </citation>
    <scope>NUCLEOTIDE SEQUENCE [LARGE SCALE GENOMIC DNA]</scope>
</reference>
<feature type="region of interest" description="Disordered" evidence="1">
    <location>
        <begin position="170"/>
        <end position="199"/>
    </location>
</feature>
<evidence type="ECO:0000313" key="2">
    <source>
        <dbReference type="EMBL" id="SBS80767.1"/>
    </source>
</evidence>
<dbReference type="InterPro" id="IPR036968">
    <property type="entry name" value="Enolpyruvate_Tfrase_sf"/>
</dbReference>
<dbReference type="GO" id="GO:0009423">
    <property type="term" value="P:chorismate biosynthetic process"/>
    <property type="evidence" value="ECO:0007669"/>
    <property type="project" value="TreeGrafter"/>
</dbReference>
<accession>A0A1A8VJR6</accession>
<name>A0A1A8VJR6_PLAOA</name>
<dbReference type="Proteomes" id="UP000078560">
    <property type="component" value="Unassembled WGS sequence"/>
</dbReference>
<dbReference type="EMBL" id="FLQU01000098">
    <property type="protein sequence ID" value="SBS80767.1"/>
    <property type="molecule type" value="Genomic_DNA"/>
</dbReference>
<feature type="compositionally biased region" description="Basic and acidic residues" evidence="1">
    <location>
        <begin position="2187"/>
        <end position="2202"/>
    </location>
</feature>
<dbReference type="Gene3D" id="3.65.10.10">
    <property type="entry name" value="Enolpyruvate transferase domain"/>
    <property type="match status" value="2"/>
</dbReference>
<gene>
    <name evidence="2" type="ORF">POVCU2_0006910</name>
</gene>
<feature type="region of interest" description="Disordered" evidence="1">
    <location>
        <begin position="2187"/>
        <end position="2207"/>
    </location>
</feature>
<dbReference type="Gene3D" id="1.20.1090.10">
    <property type="entry name" value="Dehydroquinate synthase-like - alpha domain"/>
    <property type="match status" value="1"/>
</dbReference>
<proteinExistence type="predicted"/>
<organism evidence="2 3">
    <name type="scientific">Plasmodium ovale curtisi</name>
    <dbReference type="NCBI Taxonomy" id="864141"/>
    <lineage>
        <taxon>Eukaryota</taxon>
        <taxon>Sar</taxon>
        <taxon>Alveolata</taxon>
        <taxon>Apicomplexa</taxon>
        <taxon>Aconoidasida</taxon>
        <taxon>Haemosporida</taxon>
        <taxon>Plasmodiidae</taxon>
        <taxon>Plasmodium</taxon>
        <taxon>Plasmodium (Plasmodium)</taxon>
    </lineage>
</organism>
<dbReference type="PANTHER" id="PTHR21090">
    <property type="entry name" value="AROM/DEHYDROQUINATE SYNTHASE"/>
    <property type="match status" value="1"/>
</dbReference>
<feature type="region of interest" description="Disordered" evidence="1">
    <location>
        <begin position="1437"/>
        <end position="1482"/>
    </location>
</feature>